<organism evidence="2 3">
    <name type="scientific">Thiorhodococcus minor</name>
    <dbReference type="NCBI Taxonomy" id="57489"/>
    <lineage>
        <taxon>Bacteria</taxon>
        <taxon>Pseudomonadati</taxon>
        <taxon>Pseudomonadota</taxon>
        <taxon>Gammaproteobacteria</taxon>
        <taxon>Chromatiales</taxon>
        <taxon>Chromatiaceae</taxon>
        <taxon>Thiorhodococcus</taxon>
    </lineage>
</organism>
<evidence type="ECO:0000259" key="1">
    <source>
        <dbReference type="Pfam" id="PF13470"/>
    </source>
</evidence>
<dbReference type="Pfam" id="PF13470">
    <property type="entry name" value="PIN_3"/>
    <property type="match status" value="1"/>
</dbReference>
<proteinExistence type="predicted"/>
<dbReference type="AlphaFoldDB" id="A0A6M0K9D6"/>
<feature type="domain" description="PIN" evidence="1">
    <location>
        <begin position="4"/>
        <end position="114"/>
    </location>
</feature>
<evidence type="ECO:0000313" key="3">
    <source>
        <dbReference type="Proteomes" id="UP000483379"/>
    </source>
</evidence>
<comment type="caution">
    <text evidence="2">The sequence shown here is derived from an EMBL/GenBank/DDBJ whole genome shotgun (WGS) entry which is preliminary data.</text>
</comment>
<keyword evidence="3" id="KW-1185">Reference proteome</keyword>
<dbReference type="PANTHER" id="PTHR34610">
    <property type="entry name" value="SSL7007 PROTEIN"/>
    <property type="match status" value="1"/>
</dbReference>
<protein>
    <submittedName>
        <fullName evidence="2">PIN domain-containing protein</fullName>
    </submittedName>
</protein>
<sequence length="139" mass="15614">MIPIVIDTSVFVAGLRSASGASRMVLRRALTGYFQPLFGHALWFEYQDLFGREVWGEATTPAERLQLLSALAKQGRWVKVYYGWRPNLPDEADNHLIELALAGNAAGIVTHNVRDVRRGELRLGDLRILTPAQSLEELR</sequence>
<dbReference type="EMBL" id="JAAIJQ010000221">
    <property type="protein sequence ID" value="NEV65327.1"/>
    <property type="molecule type" value="Genomic_DNA"/>
</dbReference>
<name>A0A6M0K9D6_9GAMM</name>
<accession>A0A6M0K9D6</accession>
<dbReference type="SUPFAM" id="SSF88723">
    <property type="entry name" value="PIN domain-like"/>
    <property type="match status" value="1"/>
</dbReference>
<dbReference type="Proteomes" id="UP000483379">
    <property type="component" value="Unassembled WGS sequence"/>
</dbReference>
<dbReference type="InterPro" id="IPR002850">
    <property type="entry name" value="PIN_toxin-like"/>
</dbReference>
<evidence type="ECO:0000313" key="2">
    <source>
        <dbReference type="EMBL" id="NEV65327.1"/>
    </source>
</evidence>
<reference evidence="2 3" key="1">
    <citation type="submission" date="2020-02" db="EMBL/GenBank/DDBJ databases">
        <title>Genome sequences of Thiorhodococcus mannitoliphagus and Thiorhodococcus minor, purple sulfur photosynthetic bacteria in the gammaproteobacterial family, Chromatiaceae.</title>
        <authorList>
            <person name="Aviles F.A."/>
            <person name="Meyer T.E."/>
            <person name="Kyndt J.A."/>
        </authorList>
    </citation>
    <scope>NUCLEOTIDE SEQUENCE [LARGE SCALE GENOMIC DNA]</scope>
    <source>
        <strain evidence="2 3">DSM 11518</strain>
    </source>
</reference>
<dbReference type="CDD" id="cd09854">
    <property type="entry name" value="PIN_VapC-like"/>
    <property type="match status" value="1"/>
</dbReference>
<gene>
    <name evidence="2" type="ORF">G3446_26465</name>
</gene>
<dbReference type="InterPro" id="IPR029060">
    <property type="entry name" value="PIN-like_dom_sf"/>
</dbReference>
<dbReference type="PANTHER" id="PTHR34610:SF3">
    <property type="entry name" value="SSL7007 PROTEIN"/>
    <property type="match status" value="1"/>
</dbReference>
<dbReference type="InterPro" id="IPR002716">
    <property type="entry name" value="PIN_dom"/>
</dbReference>